<dbReference type="Pfam" id="PF02628">
    <property type="entry name" value="COX15-CtaA"/>
    <property type="match status" value="1"/>
</dbReference>
<dbReference type="GO" id="GO:0016020">
    <property type="term" value="C:membrane"/>
    <property type="evidence" value="ECO:0007669"/>
    <property type="project" value="UniProtKB-SubCell"/>
</dbReference>
<dbReference type="PANTHER" id="PTHR35457">
    <property type="entry name" value="HEME A SYNTHASE"/>
    <property type="match status" value="1"/>
</dbReference>
<evidence type="ECO:0000256" key="8">
    <source>
        <dbReference type="ARBA" id="ARBA00023133"/>
    </source>
</evidence>
<keyword evidence="4" id="KW-0479">Metal-binding</keyword>
<protein>
    <submittedName>
        <fullName evidence="13">Unannotated protein</fullName>
    </submittedName>
</protein>
<proteinExistence type="predicted"/>
<dbReference type="EMBL" id="CAFBMV010000010">
    <property type="protein sequence ID" value="CAB4929866.1"/>
    <property type="molecule type" value="Genomic_DNA"/>
</dbReference>
<evidence type="ECO:0000256" key="12">
    <source>
        <dbReference type="SAM" id="Phobius"/>
    </source>
</evidence>
<dbReference type="PANTHER" id="PTHR35457:SF1">
    <property type="entry name" value="HEME A SYNTHASE"/>
    <property type="match status" value="1"/>
</dbReference>
<feature type="transmembrane region" description="Helical" evidence="12">
    <location>
        <begin position="125"/>
        <end position="145"/>
    </location>
</feature>
<keyword evidence="7" id="KW-0408">Iron</keyword>
<evidence type="ECO:0000313" key="15">
    <source>
        <dbReference type="EMBL" id="CAB4862490.1"/>
    </source>
</evidence>
<dbReference type="InterPro" id="IPR003780">
    <property type="entry name" value="COX15/CtaA_fam"/>
</dbReference>
<reference evidence="13" key="1">
    <citation type="submission" date="2020-05" db="EMBL/GenBank/DDBJ databases">
        <authorList>
            <person name="Chiriac C."/>
            <person name="Salcher M."/>
            <person name="Ghai R."/>
            <person name="Kavagutti S V."/>
        </authorList>
    </citation>
    <scope>NUCLEOTIDE SEQUENCE</scope>
</reference>
<dbReference type="EMBL" id="CAFBLE010000003">
    <property type="protein sequence ID" value="CAB4862490.1"/>
    <property type="molecule type" value="Genomic_DNA"/>
</dbReference>
<evidence type="ECO:0000256" key="10">
    <source>
        <dbReference type="ARBA" id="ARBA00023157"/>
    </source>
</evidence>
<keyword evidence="8" id="KW-0350">Heme biosynthesis</keyword>
<dbReference type="EMBL" id="CAEZWT010000017">
    <property type="protein sequence ID" value="CAB4664430.1"/>
    <property type="molecule type" value="Genomic_DNA"/>
</dbReference>
<sequence>MRREEIERALTPLLGLLLFLQSAIVVTGGAVRLTGSGLGCPTWPECTPGSIKPVPDQVQGQVHAWIEFGNRLLTFVLIFSSVAVLIAVRYLKRRDIRTLAIFQLLGIFAQIPLGGITVLTHLNPIPVAGHFLLSIILIAAGTSLFERRNLITAPNEISKLPQPIFTRAHLALTTLVIIVGTIVTGSGPNAGDWSAPRFHIRIQLIAWIHAGLVIALMLLSIYLYLRATKGSLFKQRLLIFLLLSLGQGAIGFIQFYQGVPELLVGAHLIGVTLVWIGAWRIHLVAK</sequence>
<organism evidence="13">
    <name type="scientific">freshwater metagenome</name>
    <dbReference type="NCBI Taxonomy" id="449393"/>
    <lineage>
        <taxon>unclassified sequences</taxon>
        <taxon>metagenomes</taxon>
        <taxon>ecological metagenomes</taxon>
    </lineage>
</organism>
<feature type="transmembrane region" description="Helical" evidence="12">
    <location>
        <begin position="98"/>
        <end position="119"/>
    </location>
</feature>
<dbReference type="AlphaFoldDB" id="A0A6J6LRC7"/>
<keyword evidence="10" id="KW-1015">Disulfide bond</keyword>
<accession>A0A6J6LRC7</accession>
<dbReference type="GO" id="GO:0046872">
    <property type="term" value="F:metal ion binding"/>
    <property type="evidence" value="ECO:0007669"/>
    <property type="project" value="UniProtKB-KW"/>
</dbReference>
<evidence type="ECO:0000256" key="5">
    <source>
        <dbReference type="ARBA" id="ARBA00022989"/>
    </source>
</evidence>
<feature type="transmembrane region" description="Helical" evidence="12">
    <location>
        <begin position="72"/>
        <end position="91"/>
    </location>
</feature>
<evidence type="ECO:0000256" key="6">
    <source>
        <dbReference type="ARBA" id="ARBA00023002"/>
    </source>
</evidence>
<keyword evidence="6" id="KW-0560">Oxidoreductase</keyword>
<keyword evidence="3 12" id="KW-0812">Transmembrane</keyword>
<feature type="transmembrane region" description="Helical" evidence="12">
    <location>
        <begin position="262"/>
        <end position="281"/>
    </location>
</feature>
<evidence type="ECO:0000256" key="4">
    <source>
        <dbReference type="ARBA" id="ARBA00022723"/>
    </source>
</evidence>
<dbReference type="EMBL" id="CAFBQL010000001">
    <property type="protein sequence ID" value="CAB5053145.1"/>
    <property type="molecule type" value="Genomic_DNA"/>
</dbReference>
<name>A0A6J6LRC7_9ZZZZ</name>
<feature type="transmembrane region" description="Helical" evidence="12">
    <location>
        <begin position="204"/>
        <end position="225"/>
    </location>
</feature>
<dbReference type="GO" id="GO:0006784">
    <property type="term" value="P:heme A biosynthetic process"/>
    <property type="evidence" value="ECO:0007669"/>
    <property type="project" value="InterPro"/>
</dbReference>
<keyword evidence="9 12" id="KW-0472">Membrane</keyword>
<evidence type="ECO:0000256" key="3">
    <source>
        <dbReference type="ARBA" id="ARBA00022692"/>
    </source>
</evidence>
<dbReference type="GO" id="GO:0016491">
    <property type="term" value="F:oxidoreductase activity"/>
    <property type="evidence" value="ECO:0007669"/>
    <property type="project" value="UniProtKB-KW"/>
</dbReference>
<comment type="subcellular location">
    <subcellularLocation>
        <location evidence="1">Membrane</location>
        <topology evidence="1">Multi-pass membrane protein</topology>
    </subcellularLocation>
</comment>
<evidence type="ECO:0000313" key="17">
    <source>
        <dbReference type="EMBL" id="CAB5053145.1"/>
    </source>
</evidence>
<keyword evidence="5 12" id="KW-1133">Transmembrane helix</keyword>
<evidence type="ECO:0000256" key="2">
    <source>
        <dbReference type="ARBA" id="ARBA00022475"/>
    </source>
</evidence>
<gene>
    <name evidence="13" type="ORF">UFOPK2289_00754</name>
    <name evidence="14" type="ORF">UFOPK2822_00782</name>
    <name evidence="15" type="ORF">UFOPK3346_00554</name>
    <name evidence="16" type="ORF">UFOPK3670_01215</name>
    <name evidence="17" type="ORF">UFOPK4308_00230</name>
</gene>
<evidence type="ECO:0000256" key="9">
    <source>
        <dbReference type="ARBA" id="ARBA00023136"/>
    </source>
</evidence>
<evidence type="ECO:0000256" key="1">
    <source>
        <dbReference type="ARBA" id="ARBA00004141"/>
    </source>
</evidence>
<feature type="transmembrane region" description="Helical" evidence="12">
    <location>
        <begin position="237"/>
        <end position="256"/>
    </location>
</feature>
<evidence type="ECO:0000313" key="14">
    <source>
        <dbReference type="EMBL" id="CAB4750542.1"/>
    </source>
</evidence>
<evidence type="ECO:0000313" key="13">
    <source>
        <dbReference type="EMBL" id="CAB4664430.1"/>
    </source>
</evidence>
<evidence type="ECO:0000313" key="16">
    <source>
        <dbReference type="EMBL" id="CAB4929866.1"/>
    </source>
</evidence>
<feature type="transmembrane region" description="Helical" evidence="12">
    <location>
        <begin position="165"/>
        <end position="184"/>
    </location>
</feature>
<dbReference type="InterPro" id="IPR050450">
    <property type="entry name" value="COX15/CtaA_HemeA_synthase"/>
</dbReference>
<keyword evidence="2" id="KW-1003">Cell membrane</keyword>
<comment type="pathway">
    <text evidence="11">Porphyrin-containing compound metabolism.</text>
</comment>
<evidence type="ECO:0000256" key="11">
    <source>
        <dbReference type="ARBA" id="ARBA00023444"/>
    </source>
</evidence>
<evidence type="ECO:0000256" key="7">
    <source>
        <dbReference type="ARBA" id="ARBA00023004"/>
    </source>
</evidence>
<dbReference type="EMBL" id="CAEZZC010000009">
    <property type="protein sequence ID" value="CAB4750542.1"/>
    <property type="molecule type" value="Genomic_DNA"/>
</dbReference>